<reference evidence="3" key="1">
    <citation type="submission" date="2022-11" db="UniProtKB">
        <authorList>
            <consortium name="WormBaseParasite"/>
        </authorList>
    </citation>
    <scope>IDENTIFICATION</scope>
</reference>
<feature type="compositionally biased region" description="Polar residues" evidence="1">
    <location>
        <begin position="26"/>
        <end position="45"/>
    </location>
</feature>
<protein>
    <submittedName>
        <fullName evidence="3">Uncharacterized protein</fullName>
    </submittedName>
</protein>
<feature type="compositionally biased region" description="Basic residues" evidence="1">
    <location>
        <begin position="226"/>
        <end position="239"/>
    </location>
</feature>
<feature type="region of interest" description="Disordered" evidence="1">
    <location>
        <begin position="70"/>
        <end position="92"/>
    </location>
</feature>
<feature type="region of interest" description="Disordered" evidence="1">
    <location>
        <begin position="1"/>
        <end position="48"/>
    </location>
</feature>
<name>A0A914ZAH5_9BILA</name>
<evidence type="ECO:0000313" key="3">
    <source>
        <dbReference type="WBParaSite" id="PSU_v2.g8918.t1"/>
    </source>
</evidence>
<organism evidence="2 3">
    <name type="scientific">Panagrolaimus superbus</name>
    <dbReference type="NCBI Taxonomy" id="310955"/>
    <lineage>
        <taxon>Eukaryota</taxon>
        <taxon>Metazoa</taxon>
        <taxon>Ecdysozoa</taxon>
        <taxon>Nematoda</taxon>
        <taxon>Chromadorea</taxon>
        <taxon>Rhabditida</taxon>
        <taxon>Tylenchina</taxon>
        <taxon>Panagrolaimomorpha</taxon>
        <taxon>Panagrolaimoidea</taxon>
        <taxon>Panagrolaimidae</taxon>
        <taxon>Panagrolaimus</taxon>
    </lineage>
</organism>
<dbReference type="WBParaSite" id="PSU_v2.g8918.t1">
    <property type="protein sequence ID" value="PSU_v2.g8918.t1"/>
    <property type="gene ID" value="PSU_v2.g8918"/>
</dbReference>
<keyword evidence="2" id="KW-1185">Reference proteome</keyword>
<evidence type="ECO:0000313" key="2">
    <source>
        <dbReference type="Proteomes" id="UP000887577"/>
    </source>
</evidence>
<feature type="compositionally biased region" description="Polar residues" evidence="1">
    <location>
        <begin position="75"/>
        <end position="88"/>
    </location>
</feature>
<proteinExistence type="predicted"/>
<evidence type="ECO:0000256" key="1">
    <source>
        <dbReference type="SAM" id="MobiDB-lite"/>
    </source>
</evidence>
<accession>A0A914ZAH5</accession>
<feature type="compositionally biased region" description="Low complexity" evidence="1">
    <location>
        <begin position="1"/>
        <end position="15"/>
    </location>
</feature>
<feature type="region of interest" description="Disordered" evidence="1">
    <location>
        <begin position="207"/>
        <end position="243"/>
    </location>
</feature>
<dbReference type="Proteomes" id="UP000887577">
    <property type="component" value="Unplaced"/>
</dbReference>
<sequence length="292" mass="33587">MNPNNRLSRSSSRFSPIDEHPKDGISPSSHSLKHSPQNNTQTTAQLDFGPEKFDTYQSIIRTNSVSAAANANDNPLSRQSSGFQNNNKGSKENLFNEPIVIPIVHTNSIPRLSIDVKNGNNIDNNRNNEEWERHEVQVKYHNERTGYPPAYHHPIYYEDYGYNNRLQFPHQTMLSSPYHHYYPQPDYPMSPKSIRKTQHVFVGNNTYPISPAPPISSPHQTIKSTSKSHKSNAKTKKQQKTTPKQKTYHKIHCCCFSFIWPPFAYEICEPPQPMYFTKAQHSKIPPSYVSHK</sequence>
<dbReference type="AlphaFoldDB" id="A0A914ZAH5"/>